<evidence type="ECO:0000313" key="2">
    <source>
        <dbReference type="Proteomes" id="UP000000639"/>
    </source>
</evidence>
<accession>A1SRX9</accession>
<name>A1SRX9_PSYIN</name>
<dbReference type="HOGENOM" id="CLU_1794868_0_0_6"/>
<protein>
    <submittedName>
        <fullName evidence="1">Uncharacterized protein</fullName>
    </submittedName>
</protein>
<gene>
    <name evidence="1" type="ordered locus">Ping_0383</name>
</gene>
<dbReference type="EMBL" id="CP000510">
    <property type="protein sequence ID" value="ABM02244.1"/>
    <property type="molecule type" value="Genomic_DNA"/>
</dbReference>
<dbReference type="AlphaFoldDB" id="A1SRX9"/>
<evidence type="ECO:0000313" key="1">
    <source>
        <dbReference type="EMBL" id="ABM02244.1"/>
    </source>
</evidence>
<dbReference type="KEGG" id="pin:Ping_0383"/>
<reference evidence="1 2" key="1">
    <citation type="submission" date="2007-01" db="EMBL/GenBank/DDBJ databases">
        <title>Complete sequence of Psychromonas ingrahamii 37.</title>
        <authorList>
            <consortium name="US DOE Joint Genome Institute"/>
            <person name="Copeland A."/>
            <person name="Lucas S."/>
            <person name="Lapidus A."/>
            <person name="Barry K."/>
            <person name="Detter J.C."/>
            <person name="Glavina del Rio T."/>
            <person name="Hammon N."/>
            <person name="Israni S."/>
            <person name="Dalin E."/>
            <person name="Tice H."/>
            <person name="Pitluck S."/>
            <person name="Thompson L.S."/>
            <person name="Brettin T."/>
            <person name="Bruce D."/>
            <person name="Han C."/>
            <person name="Tapia R."/>
            <person name="Schmutz J."/>
            <person name="Larimer F."/>
            <person name="Land M."/>
            <person name="Hauser L."/>
            <person name="Kyrpides N."/>
            <person name="Ivanova N."/>
            <person name="Staley J."/>
            <person name="Richardson P."/>
        </authorList>
    </citation>
    <scope>NUCLEOTIDE SEQUENCE [LARGE SCALE GENOMIC DNA]</scope>
    <source>
        <strain evidence="1 2">37</strain>
    </source>
</reference>
<keyword evidence="2" id="KW-1185">Reference proteome</keyword>
<sequence length="144" mass="16514">MRILMEKKQQRIDFQGKIFGSLFVIERASSDRHLVPDNFNYWLCICKCGDHLLVENKQFLNRIDPPLRSCGCHRKVNNSLVNNQYGCLTVLCKTLNQGQTVKRIRGHIAYLCLCRCGSKYIAIGQALLKEKVKSCGCDFEDKAE</sequence>
<proteinExistence type="predicted"/>
<organism evidence="1 2">
    <name type="scientific">Psychromonas ingrahamii (strain DSM 17664 / CCUG 51855 / 37)</name>
    <dbReference type="NCBI Taxonomy" id="357804"/>
    <lineage>
        <taxon>Bacteria</taxon>
        <taxon>Pseudomonadati</taxon>
        <taxon>Pseudomonadota</taxon>
        <taxon>Gammaproteobacteria</taxon>
        <taxon>Alteromonadales</taxon>
        <taxon>Psychromonadaceae</taxon>
        <taxon>Psychromonas</taxon>
    </lineage>
</organism>
<dbReference type="Proteomes" id="UP000000639">
    <property type="component" value="Chromosome"/>
</dbReference>
<dbReference type="STRING" id="357804.Ping_0383"/>